<dbReference type="Proteomes" id="UP001157502">
    <property type="component" value="Chromosome 9"/>
</dbReference>
<sequence>MEVFVSSTLLFGKAIIQHIASLSRYRPHHVHRWSLIYPQPLSDHRSGRFDLWLLLFNLWQFDRWFLLFNLWQFDPWFLTHLVDLFSFVPVVAEPV</sequence>
<organism evidence="1 2">
    <name type="scientific">Dallia pectoralis</name>
    <name type="common">Alaska blackfish</name>
    <dbReference type="NCBI Taxonomy" id="75939"/>
    <lineage>
        <taxon>Eukaryota</taxon>
        <taxon>Metazoa</taxon>
        <taxon>Chordata</taxon>
        <taxon>Craniata</taxon>
        <taxon>Vertebrata</taxon>
        <taxon>Euteleostomi</taxon>
        <taxon>Actinopterygii</taxon>
        <taxon>Neopterygii</taxon>
        <taxon>Teleostei</taxon>
        <taxon>Protacanthopterygii</taxon>
        <taxon>Esociformes</taxon>
        <taxon>Umbridae</taxon>
        <taxon>Dallia</taxon>
    </lineage>
</organism>
<comment type="caution">
    <text evidence="1">The sequence shown here is derived from an EMBL/GenBank/DDBJ whole genome shotgun (WGS) entry which is preliminary data.</text>
</comment>
<name>A0ACC2GSB4_DALPE</name>
<gene>
    <name evidence="1" type="ORF">DPEC_G00107660</name>
</gene>
<evidence type="ECO:0000313" key="1">
    <source>
        <dbReference type="EMBL" id="KAJ8006477.1"/>
    </source>
</evidence>
<proteinExistence type="predicted"/>
<protein>
    <submittedName>
        <fullName evidence="1">Uncharacterized protein</fullName>
    </submittedName>
</protein>
<reference evidence="1" key="1">
    <citation type="submission" date="2021-05" db="EMBL/GenBank/DDBJ databases">
        <authorList>
            <person name="Pan Q."/>
            <person name="Jouanno E."/>
            <person name="Zahm M."/>
            <person name="Klopp C."/>
            <person name="Cabau C."/>
            <person name="Louis A."/>
            <person name="Berthelot C."/>
            <person name="Parey E."/>
            <person name="Roest Crollius H."/>
            <person name="Montfort J."/>
            <person name="Robinson-Rechavi M."/>
            <person name="Bouchez O."/>
            <person name="Lampietro C."/>
            <person name="Lopez Roques C."/>
            <person name="Donnadieu C."/>
            <person name="Postlethwait J."/>
            <person name="Bobe J."/>
            <person name="Dillon D."/>
            <person name="Chandos A."/>
            <person name="von Hippel F."/>
            <person name="Guiguen Y."/>
        </authorList>
    </citation>
    <scope>NUCLEOTIDE SEQUENCE</scope>
    <source>
        <strain evidence="1">YG-Jan2019</strain>
    </source>
</reference>
<accession>A0ACC2GSB4</accession>
<keyword evidence="2" id="KW-1185">Reference proteome</keyword>
<dbReference type="EMBL" id="CM055736">
    <property type="protein sequence ID" value="KAJ8006477.1"/>
    <property type="molecule type" value="Genomic_DNA"/>
</dbReference>
<evidence type="ECO:0000313" key="2">
    <source>
        <dbReference type="Proteomes" id="UP001157502"/>
    </source>
</evidence>